<dbReference type="AlphaFoldDB" id="A0A562U819"/>
<dbReference type="Proteomes" id="UP000317010">
    <property type="component" value="Unassembled WGS sequence"/>
</dbReference>
<dbReference type="PANTHER" id="PTHR30469:SF15">
    <property type="entry name" value="HLYD FAMILY OF SECRETION PROTEINS"/>
    <property type="match status" value="1"/>
</dbReference>
<dbReference type="OrthoDB" id="1435302at2"/>
<accession>A0A562U819</accession>
<dbReference type="RefSeq" id="WP_144911589.1">
    <property type="nucleotide sequence ID" value="NZ_VLLI01000004.1"/>
</dbReference>
<protein>
    <submittedName>
        <fullName evidence="1">HlyD family secretion protein</fullName>
    </submittedName>
</protein>
<dbReference type="InterPro" id="IPR011053">
    <property type="entry name" value="Single_hybrid_motif"/>
</dbReference>
<dbReference type="SUPFAM" id="SSF51230">
    <property type="entry name" value="Single hybrid motif"/>
    <property type="match status" value="1"/>
</dbReference>
<comment type="caution">
    <text evidence="1">The sequence shown here is derived from an EMBL/GenBank/DDBJ whole genome shotgun (WGS) entry which is preliminary data.</text>
</comment>
<sequence length="318" mass="34486">MKTFNSKYLRNGQLCIIIGLTSLFISCHSNDKAAGDDSDAKVTSQTPVTVTTVDDSTLTDYIDLNATSTTLQKNYVKSNANGYVETVNAQLGHNVNKGDVLFTVKTKEAQSIGNSINILDTTFKFSGVNKIRASAPGYISQMSHQKGDYVQDGEALAVISDRSSFVFLLQVPYELKQFIKIGQQIDLILPGGTKIPSFASSFMPTVDTVSQTQGVVLKLNSAQQIPENLIAKARIVKSQKTNTASLPKSAILSNETQTEFWVMKLINPTTAIKVPVKEGIRTGDRVEVLSPKFSAQDKIVVSGNYGLPDTAKVKIVAQ</sequence>
<evidence type="ECO:0000313" key="2">
    <source>
        <dbReference type="Proteomes" id="UP000317010"/>
    </source>
</evidence>
<dbReference type="EMBL" id="VLLI01000004">
    <property type="protein sequence ID" value="TWJ01557.1"/>
    <property type="molecule type" value="Genomic_DNA"/>
</dbReference>
<evidence type="ECO:0000313" key="1">
    <source>
        <dbReference type="EMBL" id="TWJ01557.1"/>
    </source>
</evidence>
<organism evidence="1 2">
    <name type="scientific">Mucilaginibacter frigoritolerans</name>
    <dbReference type="NCBI Taxonomy" id="652788"/>
    <lineage>
        <taxon>Bacteria</taxon>
        <taxon>Pseudomonadati</taxon>
        <taxon>Bacteroidota</taxon>
        <taxon>Sphingobacteriia</taxon>
        <taxon>Sphingobacteriales</taxon>
        <taxon>Sphingobacteriaceae</taxon>
        <taxon>Mucilaginibacter</taxon>
    </lineage>
</organism>
<dbReference type="GO" id="GO:1990281">
    <property type="term" value="C:efflux pump complex"/>
    <property type="evidence" value="ECO:0007669"/>
    <property type="project" value="TreeGrafter"/>
</dbReference>
<proteinExistence type="predicted"/>
<keyword evidence="2" id="KW-1185">Reference proteome</keyword>
<reference evidence="1 2" key="1">
    <citation type="submission" date="2019-07" db="EMBL/GenBank/DDBJ databases">
        <title>Genomic Encyclopedia of Archaeal and Bacterial Type Strains, Phase II (KMG-II): from individual species to whole genera.</title>
        <authorList>
            <person name="Goeker M."/>
        </authorList>
    </citation>
    <scope>NUCLEOTIDE SEQUENCE [LARGE SCALE GENOMIC DNA]</scope>
    <source>
        <strain evidence="1 2">ATCC BAA-1854</strain>
    </source>
</reference>
<dbReference type="PANTHER" id="PTHR30469">
    <property type="entry name" value="MULTIDRUG RESISTANCE PROTEIN MDTA"/>
    <property type="match status" value="1"/>
</dbReference>
<dbReference type="GO" id="GO:0015562">
    <property type="term" value="F:efflux transmembrane transporter activity"/>
    <property type="evidence" value="ECO:0007669"/>
    <property type="project" value="TreeGrafter"/>
</dbReference>
<dbReference type="Gene3D" id="2.40.50.100">
    <property type="match status" value="1"/>
</dbReference>
<gene>
    <name evidence="1" type="ORF">JN11_01708</name>
</gene>
<dbReference type="PROSITE" id="PS51257">
    <property type="entry name" value="PROKAR_LIPOPROTEIN"/>
    <property type="match status" value="1"/>
</dbReference>
<dbReference type="Gene3D" id="2.40.420.20">
    <property type="match status" value="1"/>
</dbReference>
<name>A0A562U819_9SPHI</name>